<proteinExistence type="inferred from homology"/>
<evidence type="ECO:0000256" key="2">
    <source>
        <dbReference type="ARBA" id="ARBA00008520"/>
    </source>
</evidence>
<keyword evidence="4 5" id="KW-0732">Signal</keyword>
<evidence type="ECO:0000313" key="6">
    <source>
        <dbReference type="EMBL" id="PTQ54191.1"/>
    </source>
</evidence>
<dbReference type="PROSITE" id="PS51257">
    <property type="entry name" value="PROKAR_LIPOPROTEIN"/>
    <property type="match status" value="1"/>
</dbReference>
<name>A0A2T5GDB9_HYDSH</name>
<dbReference type="InterPro" id="IPR050490">
    <property type="entry name" value="Bact_solute-bd_prot1"/>
</dbReference>
<comment type="subcellular location">
    <subcellularLocation>
        <location evidence="1">Cell envelope</location>
    </subcellularLocation>
</comment>
<dbReference type="InterPro" id="IPR006059">
    <property type="entry name" value="SBP"/>
</dbReference>
<evidence type="ECO:0000256" key="5">
    <source>
        <dbReference type="SAM" id="SignalP"/>
    </source>
</evidence>
<feature type="signal peptide" evidence="5">
    <location>
        <begin position="1"/>
        <end position="21"/>
    </location>
</feature>
<gene>
    <name evidence="6" type="ORF">HSCHL_0470</name>
</gene>
<dbReference type="SUPFAM" id="SSF53850">
    <property type="entry name" value="Periplasmic binding protein-like II"/>
    <property type="match status" value="1"/>
</dbReference>
<comment type="caution">
    <text evidence="6">The sequence shown here is derived from an EMBL/GenBank/DDBJ whole genome shotgun (WGS) entry which is preliminary data.</text>
</comment>
<dbReference type="Proteomes" id="UP000244180">
    <property type="component" value="Unassembled WGS sequence"/>
</dbReference>
<dbReference type="PANTHER" id="PTHR43649:SF31">
    <property type="entry name" value="SN-GLYCEROL-3-PHOSPHATE-BINDING PERIPLASMIC PROTEIN UGPB"/>
    <property type="match status" value="1"/>
</dbReference>
<evidence type="ECO:0000256" key="4">
    <source>
        <dbReference type="ARBA" id="ARBA00022729"/>
    </source>
</evidence>
<reference evidence="6 7" key="1">
    <citation type="submission" date="2017-08" db="EMBL/GenBank/DDBJ databases">
        <title>Burning lignite coal seam in the remote Altai Mountains harbors a hydrogen-driven thermophilic microbial community.</title>
        <authorList>
            <person name="Kadnikov V.V."/>
            <person name="Mardanov A.V."/>
            <person name="Ivasenko D."/>
            <person name="Beletsky A.V."/>
            <person name="Karnachuk O.V."/>
            <person name="Ravin N.V."/>
        </authorList>
    </citation>
    <scope>NUCLEOTIDE SEQUENCE [LARGE SCALE GENOMIC DNA]</scope>
    <source>
        <strain evidence="6">AL33</strain>
    </source>
</reference>
<evidence type="ECO:0000313" key="7">
    <source>
        <dbReference type="Proteomes" id="UP000244180"/>
    </source>
</evidence>
<accession>A0A2T5GDB9</accession>
<dbReference type="Gene3D" id="3.40.190.10">
    <property type="entry name" value="Periplasmic binding protein-like II"/>
    <property type="match status" value="1"/>
</dbReference>
<dbReference type="RefSeq" id="WP_272999697.1">
    <property type="nucleotide sequence ID" value="NZ_PEBV01000005.1"/>
</dbReference>
<dbReference type="PANTHER" id="PTHR43649">
    <property type="entry name" value="ARABINOSE-BINDING PROTEIN-RELATED"/>
    <property type="match status" value="1"/>
</dbReference>
<dbReference type="Pfam" id="PF01547">
    <property type="entry name" value="SBP_bac_1"/>
    <property type="match status" value="1"/>
</dbReference>
<keyword evidence="3" id="KW-0813">Transport</keyword>
<comment type="similarity">
    <text evidence="2">Belongs to the bacterial solute-binding protein 1 family.</text>
</comment>
<dbReference type="AlphaFoldDB" id="A0A2T5GDB9"/>
<dbReference type="GO" id="GO:0030313">
    <property type="term" value="C:cell envelope"/>
    <property type="evidence" value="ECO:0007669"/>
    <property type="project" value="UniProtKB-SubCell"/>
</dbReference>
<dbReference type="EMBL" id="PEBV01000005">
    <property type="protein sequence ID" value="PTQ54191.1"/>
    <property type="molecule type" value="Genomic_DNA"/>
</dbReference>
<evidence type="ECO:0000256" key="1">
    <source>
        <dbReference type="ARBA" id="ARBA00004196"/>
    </source>
</evidence>
<evidence type="ECO:0000256" key="3">
    <source>
        <dbReference type="ARBA" id="ARBA00022448"/>
    </source>
</evidence>
<sequence>MRHRKAAALALLSLLLVFVTACGVTADKKPGRAGEEPAQTDGKGSAREEKVTLRLLTWAGADESKELQEILDRLNAQSETYVIKQDSNPADYETRLITQLSGASGPDLFWVSAQRAAQLAAQGAMLDITDRLKASDHPAAKLDDYFEESLKPFTREGRIYGLPWIEQPVMLYVNLDLFSQAGLEPPTTDWDWDRFVEAAKKLTVDQNGRRLGEPGFDEKKIKQWGFTVNGWPPVQMFVWQNGGDVIAPDFSSSPIDTPEAMKAFDFYAELIRAPFTPSQSTIRDRGFDAMYRRQEVAMFMGGAADNLDYDVDFRSQAFPVPKGPSGIQATFADILGMGISVKTKHPDAAFQALLELTDAIHHWKIMPPRKSLAEAEPLKKLHPEKAHSLDAIIASMSFARPYRYFESYADWDNIFWNELMDPIVNGRAAPSDLIPKVKPELDAVLQRAK</sequence>
<organism evidence="6 7">
    <name type="scientific">Hydrogenibacillus schlegelii</name>
    <name type="common">Bacillus schlegelii</name>
    <dbReference type="NCBI Taxonomy" id="1484"/>
    <lineage>
        <taxon>Bacteria</taxon>
        <taxon>Bacillati</taxon>
        <taxon>Bacillota</taxon>
        <taxon>Bacilli</taxon>
        <taxon>Bacillales</taxon>
        <taxon>Bacillales Family X. Incertae Sedis</taxon>
        <taxon>Hydrogenibacillus</taxon>
    </lineage>
</organism>
<feature type="chain" id="PRO_5038577928" evidence="5">
    <location>
        <begin position="22"/>
        <end position="449"/>
    </location>
</feature>
<protein>
    <submittedName>
        <fullName evidence="6">N-Acetyl-D-glucosamine ABC transport system, sugar-binding protein</fullName>
    </submittedName>
</protein>
<dbReference type="CDD" id="cd13585">
    <property type="entry name" value="PBP2_TMBP_like"/>
    <property type="match status" value="1"/>
</dbReference>